<name>A0A2P2PVZ2_RHIMU</name>
<accession>A0A2P2PVZ2</accession>
<proteinExistence type="predicted"/>
<evidence type="ECO:0000313" key="1">
    <source>
        <dbReference type="EMBL" id="MBX58917.1"/>
    </source>
</evidence>
<sequence length="39" mass="4838">MEMVLSFFLITSIIAKNSLHFFERNTRNTRFRRQEKYLV</sequence>
<dbReference type="AlphaFoldDB" id="A0A2P2PVZ2"/>
<dbReference type="EMBL" id="GGEC01078433">
    <property type="protein sequence ID" value="MBX58917.1"/>
    <property type="molecule type" value="Transcribed_RNA"/>
</dbReference>
<protein>
    <submittedName>
        <fullName evidence="1">Uncharacterized protein</fullName>
    </submittedName>
</protein>
<organism evidence="1">
    <name type="scientific">Rhizophora mucronata</name>
    <name type="common">Asiatic mangrove</name>
    <dbReference type="NCBI Taxonomy" id="61149"/>
    <lineage>
        <taxon>Eukaryota</taxon>
        <taxon>Viridiplantae</taxon>
        <taxon>Streptophyta</taxon>
        <taxon>Embryophyta</taxon>
        <taxon>Tracheophyta</taxon>
        <taxon>Spermatophyta</taxon>
        <taxon>Magnoliopsida</taxon>
        <taxon>eudicotyledons</taxon>
        <taxon>Gunneridae</taxon>
        <taxon>Pentapetalae</taxon>
        <taxon>rosids</taxon>
        <taxon>fabids</taxon>
        <taxon>Malpighiales</taxon>
        <taxon>Rhizophoraceae</taxon>
        <taxon>Rhizophora</taxon>
    </lineage>
</organism>
<reference evidence="1" key="1">
    <citation type="submission" date="2018-02" db="EMBL/GenBank/DDBJ databases">
        <title>Rhizophora mucronata_Transcriptome.</title>
        <authorList>
            <person name="Meera S.P."/>
            <person name="Sreeshan A."/>
            <person name="Augustine A."/>
        </authorList>
    </citation>
    <scope>NUCLEOTIDE SEQUENCE</scope>
    <source>
        <tissue evidence="1">Leaf</tissue>
    </source>
</reference>